<name>A0ABP7MRQ9_9GAMM</name>
<gene>
    <name evidence="1" type="ORF">GCM10022277_26070</name>
</gene>
<organism evidence="1 2">
    <name type="scientific">Litoribacillus peritrichatus</name>
    <dbReference type="NCBI Taxonomy" id="718191"/>
    <lineage>
        <taxon>Bacteria</taxon>
        <taxon>Pseudomonadati</taxon>
        <taxon>Pseudomonadota</taxon>
        <taxon>Gammaproteobacteria</taxon>
        <taxon>Oceanospirillales</taxon>
        <taxon>Oceanospirillaceae</taxon>
        <taxon>Litoribacillus</taxon>
    </lineage>
</organism>
<dbReference type="Proteomes" id="UP001501565">
    <property type="component" value="Unassembled WGS sequence"/>
</dbReference>
<evidence type="ECO:0008006" key="3">
    <source>
        <dbReference type="Google" id="ProtNLM"/>
    </source>
</evidence>
<dbReference type="EMBL" id="BAABBN010000007">
    <property type="protein sequence ID" value="GAA3928341.1"/>
    <property type="molecule type" value="Genomic_DNA"/>
</dbReference>
<evidence type="ECO:0000313" key="2">
    <source>
        <dbReference type="Proteomes" id="UP001501565"/>
    </source>
</evidence>
<comment type="caution">
    <text evidence="1">The sequence shown here is derived from an EMBL/GenBank/DDBJ whole genome shotgun (WGS) entry which is preliminary data.</text>
</comment>
<reference evidence="2" key="1">
    <citation type="journal article" date="2019" name="Int. J. Syst. Evol. Microbiol.">
        <title>The Global Catalogue of Microorganisms (GCM) 10K type strain sequencing project: providing services to taxonomists for standard genome sequencing and annotation.</title>
        <authorList>
            <consortium name="The Broad Institute Genomics Platform"/>
            <consortium name="The Broad Institute Genome Sequencing Center for Infectious Disease"/>
            <person name="Wu L."/>
            <person name="Ma J."/>
        </authorList>
    </citation>
    <scope>NUCLEOTIDE SEQUENCE [LARGE SCALE GENOMIC DNA]</scope>
    <source>
        <strain evidence="2">JCM 17551</strain>
    </source>
</reference>
<protein>
    <recommendedName>
        <fullName evidence="3">Thymidylate kinase-like domain-containing protein</fullName>
    </recommendedName>
</protein>
<keyword evidence="2" id="KW-1185">Reference proteome</keyword>
<accession>A0ABP7MRQ9</accession>
<sequence>MIVVDRFSESQLCTGFVDNSVINLLKSPSNARFNGFFDNSIIYEQKIISSYKSIGYVFH</sequence>
<proteinExistence type="predicted"/>
<evidence type="ECO:0000313" key="1">
    <source>
        <dbReference type="EMBL" id="GAA3928341.1"/>
    </source>
</evidence>